<evidence type="ECO:0000259" key="3">
    <source>
        <dbReference type="PROSITE" id="PS51176"/>
    </source>
</evidence>
<organism evidence="4">
    <name type="scientific">Thermosporothrix sp. COM3</name>
    <dbReference type="NCBI Taxonomy" id="2490863"/>
    <lineage>
        <taxon>Bacteria</taxon>
        <taxon>Bacillati</taxon>
        <taxon>Chloroflexota</taxon>
        <taxon>Ktedonobacteria</taxon>
        <taxon>Ktedonobacterales</taxon>
        <taxon>Thermosporotrichaceae</taxon>
        <taxon>Thermosporothrix</taxon>
    </lineage>
</organism>
<evidence type="ECO:0000256" key="2">
    <source>
        <dbReference type="ARBA" id="ARBA00023002"/>
    </source>
</evidence>
<dbReference type="GO" id="GO:0008977">
    <property type="term" value="F:prephenate dehydrogenase (NAD+) activity"/>
    <property type="evidence" value="ECO:0007669"/>
    <property type="project" value="InterPro"/>
</dbReference>
<dbReference type="PANTHER" id="PTHR21363:SF0">
    <property type="entry name" value="PREPHENATE DEHYDROGENASE [NADP(+)]"/>
    <property type="match status" value="1"/>
</dbReference>
<dbReference type="AlphaFoldDB" id="A0A455SVZ0"/>
<feature type="domain" description="Prephenate/arogenate dehydrogenase" evidence="3">
    <location>
        <begin position="3"/>
        <end position="290"/>
    </location>
</feature>
<dbReference type="SUPFAM" id="SSF51735">
    <property type="entry name" value="NAD(P)-binding Rossmann-fold domains"/>
    <property type="match status" value="1"/>
</dbReference>
<dbReference type="InterPro" id="IPR046825">
    <property type="entry name" value="PDH_C"/>
</dbReference>
<evidence type="ECO:0000313" key="4">
    <source>
        <dbReference type="EMBL" id="BBH91279.1"/>
    </source>
</evidence>
<dbReference type="InterPro" id="IPR046826">
    <property type="entry name" value="PDH_N"/>
</dbReference>
<evidence type="ECO:0000256" key="1">
    <source>
        <dbReference type="ARBA" id="ARBA00007964"/>
    </source>
</evidence>
<keyword evidence="2" id="KW-0560">Oxidoreductase</keyword>
<protein>
    <submittedName>
        <fullName evidence="4">Prephenate dehydrogenase</fullName>
    </submittedName>
</protein>
<proteinExistence type="inferred from homology"/>
<gene>
    <name evidence="4" type="ORF">KTC_60300</name>
</gene>
<dbReference type="PROSITE" id="PS51176">
    <property type="entry name" value="PDH_ADH"/>
    <property type="match status" value="1"/>
</dbReference>
<dbReference type="Pfam" id="PF20463">
    <property type="entry name" value="PDH_C"/>
    <property type="match status" value="1"/>
</dbReference>
<dbReference type="SUPFAM" id="SSF48179">
    <property type="entry name" value="6-phosphogluconate dehydrogenase C-terminal domain-like"/>
    <property type="match status" value="1"/>
</dbReference>
<dbReference type="FunFam" id="3.40.50.720:FF:000208">
    <property type="entry name" value="Prephenate dehydrogenase"/>
    <property type="match status" value="1"/>
</dbReference>
<dbReference type="Gene3D" id="1.10.3660.10">
    <property type="entry name" value="6-phosphogluconate dehydrogenase C-terminal like domain"/>
    <property type="match status" value="1"/>
</dbReference>
<sequence>MFTRVAIIGLGLIGGSIGLALRRSGAASEVVGYDLGKGVSDNARRIGAIEQAYTALPDAVRGADLVVLATPVGAMHALLQDLAPALTPGTVVTDVASTKRQVLAWAEKFLPSSVAFVGGHPMAGKELSGVEAADPDLFCGRVYCLTPTAQTNPAALEMVTTMIRALGARVRFLDPAEHDKQVACISHLPFLASTALVQTVANSPAWGEMALLASSGFRDVTRLAAGNSQMYRDICLTNGEAIVQCLDDYIETLQTLRSMVAAGDRTIENVFVEAQQERLRWQASHDQAEPNCGGNGKKS</sequence>
<reference evidence="4" key="1">
    <citation type="submission" date="2018-12" db="EMBL/GenBank/DDBJ databases">
        <title>Novel natural products biosynthetic potential of the class Ktedonobacteria.</title>
        <authorList>
            <person name="Zheng Y."/>
            <person name="Saitou A."/>
            <person name="Wang C.M."/>
            <person name="Toyoda A."/>
            <person name="Minakuchi Y."/>
            <person name="Sekiguchi Y."/>
            <person name="Ueda K."/>
            <person name="Takano H."/>
            <person name="Sakai Y."/>
            <person name="Yokota A."/>
            <person name="Yabe S."/>
        </authorList>
    </citation>
    <scope>NUCLEOTIDE SEQUENCE</scope>
    <source>
        <strain evidence="4">COM3</strain>
    </source>
</reference>
<comment type="similarity">
    <text evidence="1">Belongs to the prephenate/arogenate dehydrogenase family.</text>
</comment>
<dbReference type="GO" id="GO:0004665">
    <property type="term" value="F:prephenate dehydrogenase (NADP+) activity"/>
    <property type="evidence" value="ECO:0007669"/>
    <property type="project" value="InterPro"/>
</dbReference>
<dbReference type="InterPro" id="IPR003099">
    <property type="entry name" value="Prephen_DH"/>
</dbReference>
<dbReference type="InterPro" id="IPR036291">
    <property type="entry name" value="NAD(P)-bd_dom_sf"/>
</dbReference>
<accession>A0A455SVZ0</accession>
<dbReference type="GO" id="GO:0070403">
    <property type="term" value="F:NAD+ binding"/>
    <property type="evidence" value="ECO:0007669"/>
    <property type="project" value="InterPro"/>
</dbReference>
<dbReference type="Gene3D" id="3.40.50.720">
    <property type="entry name" value="NAD(P)-binding Rossmann-like Domain"/>
    <property type="match status" value="1"/>
</dbReference>
<dbReference type="Pfam" id="PF02153">
    <property type="entry name" value="PDH_N"/>
    <property type="match status" value="1"/>
</dbReference>
<name>A0A455SVZ0_9CHLR</name>
<dbReference type="PANTHER" id="PTHR21363">
    <property type="entry name" value="PREPHENATE DEHYDROGENASE"/>
    <property type="match status" value="1"/>
</dbReference>
<dbReference type="InterPro" id="IPR050812">
    <property type="entry name" value="Preph/Arog_dehydrog"/>
</dbReference>
<dbReference type="GO" id="GO:0006571">
    <property type="term" value="P:tyrosine biosynthetic process"/>
    <property type="evidence" value="ECO:0007669"/>
    <property type="project" value="InterPro"/>
</dbReference>
<dbReference type="EMBL" id="AP019376">
    <property type="protein sequence ID" value="BBH91279.1"/>
    <property type="molecule type" value="Genomic_DNA"/>
</dbReference>
<dbReference type="InterPro" id="IPR008927">
    <property type="entry name" value="6-PGluconate_DH-like_C_sf"/>
</dbReference>